<protein>
    <submittedName>
        <fullName evidence="1">Uncharacterized protein</fullName>
    </submittedName>
</protein>
<organism evidence="1 2">
    <name type="scientific">Dendroctonus ponderosae</name>
    <name type="common">Mountain pine beetle</name>
    <dbReference type="NCBI Taxonomy" id="77166"/>
    <lineage>
        <taxon>Eukaryota</taxon>
        <taxon>Metazoa</taxon>
        <taxon>Ecdysozoa</taxon>
        <taxon>Arthropoda</taxon>
        <taxon>Hexapoda</taxon>
        <taxon>Insecta</taxon>
        <taxon>Pterygota</taxon>
        <taxon>Neoptera</taxon>
        <taxon>Endopterygota</taxon>
        <taxon>Coleoptera</taxon>
        <taxon>Polyphaga</taxon>
        <taxon>Cucujiformia</taxon>
        <taxon>Curculionidae</taxon>
        <taxon>Scolytinae</taxon>
        <taxon>Dendroctonus</taxon>
    </lineage>
</organism>
<dbReference type="AlphaFoldDB" id="U4UZ85"/>
<dbReference type="Proteomes" id="UP000030742">
    <property type="component" value="Unassembled WGS sequence"/>
</dbReference>
<dbReference type="EMBL" id="KI207665">
    <property type="protein sequence ID" value="ERL95716.1"/>
    <property type="molecule type" value="Genomic_DNA"/>
</dbReference>
<evidence type="ECO:0000313" key="2">
    <source>
        <dbReference type="Proteomes" id="UP000030742"/>
    </source>
</evidence>
<name>U4UZ85_DENPD</name>
<evidence type="ECO:0000313" key="1">
    <source>
        <dbReference type="EMBL" id="ERL95716.1"/>
    </source>
</evidence>
<gene>
    <name evidence="1" type="ORF">D910_00154</name>
</gene>
<reference evidence="1 2" key="1">
    <citation type="journal article" date="2013" name="Genome Biol.">
        <title>Draft genome of the mountain pine beetle, Dendroctonus ponderosae Hopkins, a major forest pest.</title>
        <authorList>
            <person name="Keeling C.I."/>
            <person name="Yuen M.M."/>
            <person name="Liao N.Y."/>
            <person name="Docking T.R."/>
            <person name="Chan S.K."/>
            <person name="Taylor G.A."/>
            <person name="Palmquist D.L."/>
            <person name="Jackman S.D."/>
            <person name="Nguyen A."/>
            <person name="Li M."/>
            <person name="Henderson H."/>
            <person name="Janes J.K."/>
            <person name="Zhao Y."/>
            <person name="Pandoh P."/>
            <person name="Moore R."/>
            <person name="Sperling F.A."/>
            <person name="Huber D.P."/>
            <person name="Birol I."/>
            <person name="Jones S.J."/>
            <person name="Bohlmann J."/>
        </authorList>
    </citation>
    <scope>NUCLEOTIDE SEQUENCE</scope>
</reference>
<proteinExistence type="predicted"/>
<sequence length="35" mass="4011">MSQNIKTVLVPQCYDVSSRRKLRHTGDTAVLDLKH</sequence>
<accession>U4UZ85</accession>